<dbReference type="InterPro" id="IPR009057">
    <property type="entry name" value="Homeodomain-like_sf"/>
</dbReference>
<protein>
    <recommendedName>
        <fullName evidence="2">Tc3 transposase DNA binding domain-containing protein</fullName>
    </recommendedName>
</protein>
<dbReference type="SUPFAM" id="SSF46689">
    <property type="entry name" value="Homeodomain-like"/>
    <property type="match status" value="1"/>
</dbReference>
<evidence type="ECO:0000259" key="2">
    <source>
        <dbReference type="Pfam" id="PF11427"/>
    </source>
</evidence>
<dbReference type="GO" id="GO:0003677">
    <property type="term" value="F:DNA binding"/>
    <property type="evidence" value="ECO:0007669"/>
    <property type="project" value="InterPro"/>
</dbReference>
<dbReference type="Proteomes" id="UP000076502">
    <property type="component" value="Unassembled WGS sequence"/>
</dbReference>
<evidence type="ECO:0000313" key="3">
    <source>
        <dbReference type="EMBL" id="KZC08907.1"/>
    </source>
</evidence>
<organism evidence="3 4">
    <name type="scientific">Dufourea novaeangliae</name>
    <name type="common">Sweat bee</name>
    <dbReference type="NCBI Taxonomy" id="178035"/>
    <lineage>
        <taxon>Eukaryota</taxon>
        <taxon>Metazoa</taxon>
        <taxon>Ecdysozoa</taxon>
        <taxon>Arthropoda</taxon>
        <taxon>Hexapoda</taxon>
        <taxon>Insecta</taxon>
        <taxon>Pterygota</taxon>
        <taxon>Neoptera</taxon>
        <taxon>Endopterygota</taxon>
        <taxon>Hymenoptera</taxon>
        <taxon>Apocrita</taxon>
        <taxon>Aculeata</taxon>
        <taxon>Apoidea</taxon>
        <taxon>Anthophila</taxon>
        <taxon>Halictidae</taxon>
        <taxon>Rophitinae</taxon>
        <taxon>Dufourea</taxon>
    </lineage>
</organism>
<dbReference type="GO" id="GO:0005634">
    <property type="term" value="C:nucleus"/>
    <property type="evidence" value="ECO:0007669"/>
    <property type="project" value="UniProtKB-SubCell"/>
</dbReference>
<comment type="subcellular location">
    <subcellularLocation>
        <location evidence="1">Nucleus</location>
    </subcellularLocation>
</comment>
<reference evidence="3 4" key="1">
    <citation type="submission" date="2015-07" db="EMBL/GenBank/DDBJ databases">
        <title>The genome of Dufourea novaeangliae.</title>
        <authorList>
            <person name="Pan H."/>
            <person name="Kapheim K."/>
        </authorList>
    </citation>
    <scope>NUCLEOTIDE SEQUENCE [LARGE SCALE GENOMIC DNA]</scope>
    <source>
        <strain evidence="3">0120121106</strain>
        <tissue evidence="3">Whole body</tissue>
    </source>
</reference>
<feature type="domain" description="Tc3 transposase DNA binding" evidence="2">
    <location>
        <begin position="14"/>
        <end position="50"/>
    </location>
</feature>
<sequence>MDRGKFLNQSKIDRILLLRREKYSIAKIAKLVNRSRKVVSDLLKTPTQYGKKKSRGRPRIITNREKRAILRIASNFNGTAR</sequence>
<dbReference type="AlphaFoldDB" id="A0A154PAS2"/>
<evidence type="ECO:0000313" key="4">
    <source>
        <dbReference type="Proteomes" id="UP000076502"/>
    </source>
</evidence>
<dbReference type="EMBL" id="KQ434858">
    <property type="protein sequence ID" value="KZC08907.1"/>
    <property type="molecule type" value="Genomic_DNA"/>
</dbReference>
<name>A0A154PAS2_DUFNO</name>
<dbReference type="InterPro" id="IPR025898">
    <property type="entry name" value="Tc3_transposase_DNA-bd_dom"/>
</dbReference>
<gene>
    <name evidence="3" type="ORF">WN55_00301</name>
</gene>
<evidence type="ECO:0000256" key="1">
    <source>
        <dbReference type="ARBA" id="ARBA00004123"/>
    </source>
</evidence>
<dbReference type="Gene3D" id="1.10.10.60">
    <property type="entry name" value="Homeodomain-like"/>
    <property type="match status" value="1"/>
</dbReference>
<dbReference type="Pfam" id="PF11427">
    <property type="entry name" value="HTH_Tnp_Tc3_1"/>
    <property type="match status" value="1"/>
</dbReference>
<accession>A0A154PAS2</accession>
<proteinExistence type="predicted"/>
<keyword evidence="4" id="KW-1185">Reference proteome</keyword>